<sequence length="194" mass="22389">MKNKEKDFASVLIVIVVVIILGVTGYFTWLKKSNRNTPKSLPSAVLQVDISNWKTYTNTKYGFEFNYPDNFKVILDEDTSHEDFAVYTIKLYDSKTKAHIEVDLTNNKFDISNMKTFAPTGNVNAPEKMAFNQNIFYYYGPGGGGVYYPDRYLYDYKGRILEFVFAGPWENDKTPSAQTKQIEKEMLNSFKLIK</sequence>
<organism evidence="2 3">
    <name type="scientific">Candidatus Nomurabacteria bacterium RIFCSPLOWO2_01_FULL_41_12</name>
    <dbReference type="NCBI Taxonomy" id="1801774"/>
    <lineage>
        <taxon>Bacteria</taxon>
        <taxon>Candidatus Nomuraibacteriota</taxon>
    </lineage>
</organism>
<feature type="transmembrane region" description="Helical" evidence="1">
    <location>
        <begin position="7"/>
        <end position="29"/>
    </location>
</feature>
<keyword evidence="1" id="KW-0472">Membrane</keyword>
<dbReference type="Proteomes" id="UP000176187">
    <property type="component" value="Unassembled WGS sequence"/>
</dbReference>
<keyword evidence="1" id="KW-0812">Transmembrane</keyword>
<evidence type="ECO:0000313" key="3">
    <source>
        <dbReference type="Proteomes" id="UP000176187"/>
    </source>
</evidence>
<evidence type="ECO:0000256" key="1">
    <source>
        <dbReference type="SAM" id="Phobius"/>
    </source>
</evidence>
<comment type="caution">
    <text evidence="2">The sequence shown here is derived from an EMBL/GenBank/DDBJ whole genome shotgun (WGS) entry which is preliminary data.</text>
</comment>
<dbReference type="STRING" id="1801774.A3A05_00980"/>
<protein>
    <recommendedName>
        <fullName evidence="4">DUF4367 domain-containing protein</fullName>
    </recommendedName>
</protein>
<keyword evidence="1" id="KW-1133">Transmembrane helix</keyword>
<gene>
    <name evidence="2" type="ORF">A3A05_00980</name>
</gene>
<accession>A0A1F6WX30</accession>
<evidence type="ECO:0008006" key="4">
    <source>
        <dbReference type="Google" id="ProtNLM"/>
    </source>
</evidence>
<name>A0A1F6WX30_9BACT</name>
<dbReference type="EMBL" id="MFUY01000006">
    <property type="protein sequence ID" value="OGI86432.1"/>
    <property type="molecule type" value="Genomic_DNA"/>
</dbReference>
<dbReference type="AlphaFoldDB" id="A0A1F6WX30"/>
<reference evidence="2 3" key="1">
    <citation type="journal article" date="2016" name="Nat. Commun.">
        <title>Thousands of microbial genomes shed light on interconnected biogeochemical processes in an aquifer system.</title>
        <authorList>
            <person name="Anantharaman K."/>
            <person name="Brown C.T."/>
            <person name="Hug L.A."/>
            <person name="Sharon I."/>
            <person name="Castelle C.J."/>
            <person name="Probst A.J."/>
            <person name="Thomas B.C."/>
            <person name="Singh A."/>
            <person name="Wilkins M.J."/>
            <person name="Karaoz U."/>
            <person name="Brodie E.L."/>
            <person name="Williams K.H."/>
            <person name="Hubbard S.S."/>
            <person name="Banfield J.F."/>
        </authorList>
    </citation>
    <scope>NUCLEOTIDE SEQUENCE [LARGE SCALE GENOMIC DNA]</scope>
</reference>
<proteinExistence type="predicted"/>
<evidence type="ECO:0000313" key="2">
    <source>
        <dbReference type="EMBL" id="OGI86432.1"/>
    </source>
</evidence>